<reference evidence="1" key="1">
    <citation type="submission" date="2021-02" db="EMBL/GenBank/DDBJ databases">
        <authorList>
            <person name="Dougan E. K."/>
            <person name="Rhodes N."/>
            <person name="Thang M."/>
            <person name="Chan C."/>
        </authorList>
    </citation>
    <scope>NUCLEOTIDE SEQUENCE</scope>
</reference>
<organism evidence="1 2">
    <name type="scientific">Symbiodinium pilosum</name>
    <name type="common">Dinoflagellate</name>
    <dbReference type="NCBI Taxonomy" id="2952"/>
    <lineage>
        <taxon>Eukaryota</taxon>
        <taxon>Sar</taxon>
        <taxon>Alveolata</taxon>
        <taxon>Dinophyceae</taxon>
        <taxon>Suessiales</taxon>
        <taxon>Symbiodiniaceae</taxon>
        <taxon>Symbiodinium</taxon>
    </lineage>
</organism>
<accession>A0A812Q5N9</accession>
<sequence length="871" mass="96490">RDRLLSVRCGAAMAANAGGMRRAMTRGEFEVLEGRPLPTIYLRATAAEDGAPRFVSGHALMCRENGFMIALPDVELVHATLAELVTPDGVPLSLSLEVELPCETVRGRRLGPGALLEHFVRTHPLRAALAGGGTQRLTVLQVEGALAGAIASEALRAAHAWIDNLDPETAQEYISAAEPPPEDDELGEGPVPEIAEVATGRPGRFAAMGEAQRSQRGRQLVFSIGAGRWARRTGRLCGALRAQLLLERAGSNRPNVRHQLLRCTWKASLKLCLRPTEVADLDLGLEARWRIKGHLAGEAFLKQVQNLRKVAKVVEEHALAELGLSSVEPGLMRSYVSQRVPFAEHRLLGHVAALAAAGWESGHKAGNEELHNFCGRLLMFTEQAALDNGRLSLAWLLSGYPDPDLDYAENRMAQIGARSAKRAGKRLLHDFGADDLGRSADKFNSDDAEPRFINFRSGAALPVVADRIKWRYAPAFDPKPFLDPLLRSAYEEPAVLRKASSQWPARAPAKVHCSRQELLRMASKWDAFGAVKITPASALPWDECVGLFSVSKSAAHDRTEDLSKRMPARDTQIMDNASKAYRQVGLVLNDDKKRRFKTLGVLLGILFDCVEIFRGTGNWRPRVRSRAQPSGFDPEDSFTKLRNSMARLVTFVFCIAIQCGQFVSVEQPAGTALYHLRCYRLLVTMGCVVSTFCFCHYGSPFLKRSRWLHNKPWLCRLESGCSCSRKGKHFEVRGTFTAERLAEFSALARPSVRAVYGIEPELGQSVADFSGAYPLRLARMMASGSLAASRGHVVPMPASARERTVRWLELDSLQLVRLLRLLPENRQRGFVLCWPVTRGYLFVYAITAVQDKFPAHRNFLTEAWQVDKKWQ</sequence>
<gene>
    <name evidence="1" type="ORF">SPIL2461_LOCUS9221</name>
</gene>
<evidence type="ECO:0000313" key="1">
    <source>
        <dbReference type="EMBL" id="CAE7378982.1"/>
    </source>
</evidence>
<comment type="caution">
    <text evidence="1">The sequence shown here is derived from an EMBL/GenBank/DDBJ whole genome shotgun (WGS) entry which is preliminary data.</text>
</comment>
<feature type="non-terminal residue" evidence="1">
    <location>
        <position position="871"/>
    </location>
</feature>
<feature type="non-terminal residue" evidence="1">
    <location>
        <position position="1"/>
    </location>
</feature>
<protein>
    <submittedName>
        <fullName evidence="1">Uncharacterized protein</fullName>
    </submittedName>
</protein>
<dbReference type="EMBL" id="CAJNIZ010015902">
    <property type="protein sequence ID" value="CAE7378982.1"/>
    <property type="molecule type" value="Genomic_DNA"/>
</dbReference>
<proteinExistence type="predicted"/>
<dbReference type="Proteomes" id="UP000649617">
    <property type="component" value="Unassembled WGS sequence"/>
</dbReference>
<evidence type="ECO:0000313" key="2">
    <source>
        <dbReference type="Proteomes" id="UP000649617"/>
    </source>
</evidence>
<dbReference type="AlphaFoldDB" id="A0A812Q5N9"/>
<name>A0A812Q5N9_SYMPI</name>
<keyword evidence="2" id="KW-1185">Reference proteome</keyword>